<sequence>MSITDLHYRDGAAPRGFIRRFGWFVAIWAASTVAFISLATLLRLLVPH</sequence>
<dbReference type="InterPro" id="IPR018895">
    <property type="entry name" value="DUF2474"/>
</dbReference>
<dbReference type="OrthoDB" id="7220604at2"/>
<evidence type="ECO:0000313" key="2">
    <source>
        <dbReference type="EMBL" id="GEN59046.1"/>
    </source>
</evidence>
<evidence type="ECO:0008006" key="4">
    <source>
        <dbReference type="Google" id="ProtNLM"/>
    </source>
</evidence>
<keyword evidence="1" id="KW-0812">Transmembrane</keyword>
<keyword evidence="1" id="KW-1133">Transmembrane helix</keyword>
<dbReference type="STRING" id="1120919.GCA_000429165_01691"/>
<protein>
    <recommendedName>
        <fullName evidence="4">DUF2474 domain-containing protein</fullName>
    </recommendedName>
</protein>
<comment type="caution">
    <text evidence="2">The sequence shown here is derived from an EMBL/GenBank/DDBJ whole genome shotgun (WGS) entry which is preliminary data.</text>
</comment>
<evidence type="ECO:0000313" key="3">
    <source>
        <dbReference type="Proteomes" id="UP000321635"/>
    </source>
</evidence>
<dbReference type="Proteomes" id="UP000321635">
    <property type="component" value="Unassembled WGS sequence"/>
</dbReference>
<feature type="transmembrane region" description="Helical" evidence="1">
    <location>
        <begin position="21"/>
        <end position="46"/>
    </location>
</feature>
<evidence type="ECO:0000256" key="1">
    <source>
        <dbReference type="SAM" id="Phobius"/>
    </source>
</evidence>
<accession>A0A511X7W9</accession>
<dbReference type="AlphaFoldDB" id="A0A511X7W9"/>
<gene>
    <name evidence="2" type="ORF">ANI02nite_09300</name>
</gene>
<proteinExistence type="predicted"/>
<dbReference type="Pfam" id="PF10617">
    <property type="entry name" value="DUF2474"/>
    <property type="match status" value="1"/>
</dbReference>
<reference evidence="2 3" key="1">
    <citation type="submission" date="2019-07" db="EMBL/GenBank/DDBJ databases">
        <title>Whole genome shotgun sequence of Acetobacter nitrogenifigens NBRC 105050.</title>
        <authorList>
            <person name="Hosoyama A."/>
            <person name="Uohara A."/>
            <person name="Ohji S."/>
            <person name="Ichikawa N."/>
        </authorList>
    </citation>
    <scope>NUCLEOTIDE SEQUENCE [LARGE SCALE GENOMIC DNA]</scope>
    <source>
        <strain evidence="2 3">NBRC 105050</strain>
    </source>
</reference>
<dbReference type="EMBL" id="BJYF01000005">
    <property type="protein sequence ID" value="GEN59046.1"/>
    <property type="molecule type" value="Genomic_DNA"/>
</dbReference>
<keyword evidence="3" id="KW-1185">Reference proteome</keyword>
<organism evidence="2 3">
    <name type="scientific">Acetobacter nitrogenifigens DSM 23921 = NBRC 105050</name>
    <dbReference type="NCBI Taxonomy" id="1120919"/>
    <lineage>
        <taxon>Bacteria</taxon>
        <taxon>Pseudomonadati</taxon>
        <taxon>Pseudomonadota</taxon>
        <taxon>Alphaproteobacteria</taxon>
        <taxon>Acetobacterales</taxon>
        <taxon>Acetobacteraceae</taxon>
        <taxon>Acetobacter</taxon>
    </lineage>
</organism>
<keyword evidence="1" id="KW-0472">Membrane</keyword>
<dbReference type="RefSeq" id="WP_084440458.1">
    <property type="nucleotide sequence ID" value="NZ_AUBI01000005.1"/>
</dbReference>
<name>A0A511X7W9_9PROT</name>